<keyword evidence="2" id="KW-1185">Reference proteome</keyword>
<dbReference type="InterPro" id="IPR041893">
    <property type="entry name" value="ArdA_dom3"/>
</dbReference>
<dbReference type="RefSeq" id="WP_313868734.1">
    <property type="nucleotide sequence ID" value="NZ_CP132507.1"/>
</dbReference>
<name>A0ABZ0B2J7_9BURK</name>
<accession>A0ABZ0B2J7</accession>
<gene>
    <name evidence="1" type="ORF">RAN89_06170</name>
</gene>
<evidence type="ECO:0000313" key="2">
    <source>
        <dbReference type="Proteomes" id="UP001302257"/>
    </source>
</evidence>
<sequence>MSQAFWYVDGEPTKGKWIDMDLIDSTDEVLEELAEAGFIPRDEDGGPEYGGDLLVADAEDLAKAFLGRHGTFDLDDFVEARDHCSRNHVDEDAVVAYISMAGSWSKSDFEESYVGAYDNEQSYAEEYCDECMEVPEALQGYIDYEKLARDLFINDVYYSDGYVFRRI</sequence>
<dbReference type="EMBL" id="CP132507">
    <property type="protein sequence ID" value="WNO06012.1"/>
    <property type="molecule type" value="Genomic_DNA"/>
</dbReference>
<dbReference type="Proteomes" id="UP001302257">
    <property type="component" value="Chromosome"/>
</dbReference>
<evidence type="ECO:0000313" key="1">
    <source>
        <dbReference type="EMBL" id="WNO06012.1"/>
    </source>
</evidence>
<proteinExistence type="predicted"/>
<organism evidence="1 2">
    <name type="scientific">Rhodoferax mekongensis</name>
    <dbReference type="NCBI Taxonomy" id="3068341"/>
    <lineage>
        <taxon>Bacteria</taxon>
        <taxon>Pseudomonadati</taxon>
        <taxon>Pseudomonadota</taxon>
        <taxon>Betaproteobacteria</taxon>
        <taxon>Burkholderiales</taxon>
        <taxon>Comamonadaceae</taxon>
        <taxon>Rhodoferax</taxon>
    </lineage>
</organism>
<dbReference type="Pfam" id="PF07275">
    <property type="entry name" value="ArdA"/>
    <property type="match status" value="1"/>
</dbReference>
<protein>
    <submittedName>
        <fullName evidence="1">Antirestriction protein ArdA</fullName>
    </submittedName>
</protein>
<reference evidence="1 2" key="1">
    <citation type="submission" date="2023-08" db="EMBL/GenBank/DDBJ databases">
        <title>Rhodoferax potami sp. nov. and Rhodoferax mekongensis sp. nov., isolated from the Mekong River in Thailand.</title>
        <authorList>
            <person name="Kitikhun S."/>
            <person name="Charoenyingcharoen P."/>
            <person name="Siriarchawattana P."/>
            <person name="Likhitrattanapisal S."/>
            <person name="Nilsakha T."/>
            <person name="Chanpet A."/>
            <person name="Rattanawaree P."/>
            <person name="Ingsriswang S."/>
        </authorList>
    </citation>
    <scope>NUCLEOTIDE SEQUENCE [LARGE SCALE GENOMIC DNA]</scope>
    <source>
        <strain evidence="1 2">TBRC 17307</strain>
    </source>
</reference>
<dbReference type="Gene3D" id="1.10.10.1190">
    <property type="entry name" value="Antirestriction protein ArdA, domain 3"/>
    <property type="match status" value="1"/>
</dbReference>
<dbReference type="InterPro" id="IPR009899">
    <property type="entry name" value="ArdA"/>
</dbReference>